<accession>A0A0R0LX76</accession>
<evidence type="ECO:0000313" key="2">
    <source>
        <dbReference type="EMBL" id="KRH93916.1"/>
    </source>
</evidence>
<keyword evidence="3" id="KW-1185">Reference proteome</keyword>
<organism evidence="2 3">
    <name type="scientific">Pseudoloma neurophilia</name>
    <dbReference type="NCBI Taxonomy" id="146866"/>
    <lineage>
        <taxon>Eukaryota</taxon>
        <taxon>Fungi</taxon>
        <taxon>Fungi incertae sedis</taxon>
        <taxon>Microsporidia</taxon>
        <taxon>Pseudoloma</taxon>
    </lineage>
</organism>
<dbReference type="EMBL" id="LGUB01000180">
    <property type="protein sequence ID" value="KRH93916.1"/>
    <property type="molecule type" value="Genomic_DNA"/>
</dbReference>
<name>A0A0R0LX76_9MICR</name>
<sequence length="459" mass="54579">MIAIARISDEYNNLEEKIEWFISYLEHIMMTNNRSAEMYFRCTQIPRNTQWQDVNIINIVEAMDKSRETYEKFSQKYDETLIYECKELLQKVKTQICYINELQSSSSKSLQKYLADLAVCRKNHLDAWDTKETDVWFTEQALKFSLKMYLEKSEQWDMDLSKELQLIEKVFFEINEAFANCISSSQIFLKNQALILANIHNNTIIDQQKYKKDLFFDFPENETKLQLKIERTENKFVDEYDKMIDDLRSQNIDITKNIGIKMYGIFKIKKGYDTKLALVVITETRFLHAFDLENIVLESKMSDEHRNMFKKLQEKKKGPSFFSFKNEIVDKTEENALYDLKEAALDCLNVKNHSLKGFPFEIKNKLLRFDKNRKEITITEKKSTTLRSLFLSNYVKIKCFIDKDIFELFCVLCKKIPEIQEEAEKTKETEEPQVEEEPVESVSEQSDDDNPWRIQKNNE</sequence>
<dbReference type="AlphaFoldDB" id="A0A0R0LX76"/>
<dbReference type="InterPro" id="IPR031505">
    <property type="entry name" value="DUF5098"/>
</dbReference>
<evidence type="ECO:0000313" key="3">
    <source>
        <dbReference type="Proteomes" id="UP000051530"/>
    </source>
</evidence>
<proteinExistence type="predicted"/>
<dbReference type="VEuPathDB" id="MicrosporidiaDB:M153_490000770"/>
<dbReference type="Proteomes" id="UP000051530">
    <property type="component" value="Unassembled WGS sequence"/>
</dbReference>
<comment type="caution">
    <text evidence="2">The sequence shown here is derived from an EMBL/GenBank/DDBJ whole genome shotgun (WGS) entry which is preliminary data.</text>
</comment>
<dbReference type="Pfam" id="PF17023">
    <property type="entry name" value="DUF5098"/>
    <property type="match status" value="1"/>
</dbReference>
<reference evidence="2 3" key="1">
    <citation type="submission" date="2015-07" db="EMBL/GenBank/DDBJ databases">
        <title>The genome of Pseudoloma neurophilia, a relevant intracellular parasite of the zebrafish.</title>
        <authorList>
            <person name="Ndikumana S."/>
            <person name="Pelin A."/>
            <person name="Sanders J."/>
            <person name="Corradi N."/>
        </authorList>
    </citation>
    <scope>NUCLEOTIDE SEQUENCE [LARGE SCALE GENOMIC DNA]</scope>
    <source>
        <strain evidence="2 3">MK1</strain>
    </source>
</reference>
<protein>
    <submittedName>
        <fullName evidence="2">Uncharacterized protein</fullName>
    </submittedName>
</protein>
<feature type="region of interest" description="Disordered" evidence="1">
    <location>
        <begin position="423"/>
        <end position="459"/>
    </location>
</feature>
<dbReference type="OrthoDB" id="2193759at2759"/>
<evidence type="ECO:0000256" key="1">
    <source>
        <dbReference type="SAM" id="MobiDB-lite"/>
    </source>
</evidence>
<gene>
    <name evidence="2" type="ORF">M153_490000770</name>
</gene>
<feature type="compositionally biased region" description="Acidic residues" evidence="1">
    <location>
        <begin position="431"/>
        <end position="449"/>
    </location>
</feature>